<dbReference type="InterPro" id="IPR050498">
    <property type="entry name" value="Ycf3"/>
</dbReference>
<gene>
    <name evidence="3" type="ORF">MgSA37_01144</name>
</gene>
<keyword evidence="2" id="KW-0802">TPR repeat</keyword>
<keyword evidence="4" id="KW-1185">Reference proteome</keyword>
<dbReference type="OrthoDB" id="9811837at2"/>
<dbReference type="SMART" id="SM00028">
    <property type="entry name" value="TPR"/>
    <property type="match status" value="3"/>
</dbReference>
<accession>A0A110B4A5</accession>
<dbReference type="Proteomes" id="UP000218263">
    <property type="component" value="Chromosome"/>
</dbReference>
<dbReference type="PANTHER" id="PTHR44858">
    <property type="entry name" value="TETRATRICOPEPTIDE REPEAT PROTEIN 6"/>
    <property type="match status" value="1"/>
</dbReference>
<evidence type="ECO:0000313" key="4">
    <source>
        <dbReference type="Proteomes" id="UP000218263"/>
    </source>
</evidence>
<dbReference type="InterPro" id="IPR019734">
    <property type="entry name" value="TPR_rpt"/>
</dbReference>
<dbReference type="SUPFAM" id="SSF48452">
    <property type="entry name" value="TPR-like"/>
    <property type="match status" value="1"/>
</dbReference>
<dbReference type="KEGG" id="mgot:MgSA37_01144"/>
<dbReference type="EMBL" id="AP017313">
    <property type="protein sequence ID" value="BAU52977.1"/>
    <property type="molecule type" value="Genomic_DNA"/>
</dbReference>
<sequence>MNNPYLNIMKKSFTVVLILFTLYSCKNKDAVNYFNAGVAKAREKTDVGDSTANEAARQAKYKAVLHDFDQAIEADNNYILAYENRAIVKRILGDYSGCIADAEKVASLEPDSANVFIFIARTKLEQLKDIKGAIAAYTQAIKINSNNPEYYAMRAMAEGQLNDYTSAINDYSHAIAICPPGSSKIKSFYRRRGDVKLDMNDKTGCLDLVKASSLGDADAQEMISLRCK</sequence>
<dbReference type="Gene3D" id="1.25.40.10">
    <property type="entry name" value="Tetratricopeptide repeat domain"/>
    <property type="match status" value="2"/>
</dbReference>
<reference evidence="3 4" key="1">
    <citation type="submission" date="2015-12" db="EMBL/GenBank/DDBJ databases">
        <title>Genome sequence of Mucilaginibacter gotjawali.</title>
        <authorList>
            <person name="Lee J.S."/>
            <person name="Lee K.C."/>
            <person name="Kim K.K."/>
            <person name="Lee B.W."/>
        </authorList>
    </citation>
    <scope>NUCLEOTIDE SEQUENCE [LARGE SCALE GENOMIC DNA]</scope>
    <source>
        <strain evidence="3 4">SA3-7</strain>
    </source>
</reference>
<organism evidence="3 4">
    <name type="scientific">Mucilaginibacter gotjawali</name>
    <dbReference type="NCBI Taxonomy" id="1550579"/>
    <lineage>
        <taxon>Bacteria</taxon>
        <taxon>Pseudomonadati</taxon>
        <taxon>Bacteroidota</taxon>
        <taxon>Sphingobacteriia</taxon>
        <taxon>Sphingobacteriales</taxon>
        <taxon>Sphingobacteriaceae</taxon>
        <taxon>Mucilaginibacter</taxon>
    </lineage>
</organism>
<dbReference type="PANTHER" id="PTHR44858:SF1">
    <property type="entry name" value="UDP-N-ACETYLGLUCOSAMINE--PEPTIDE N-ACETYLGLUCOSAMINYLTRANSFERASE SPINDLY-RELATED"/>
    <property type="match status" value="1"/>
</dbReference>
<proteinExistence type="predicted"/>
<keyword evidence="1" id="KW-0677">Repeat</keyword>
<dbReference type="InterPro" id="IPR011990">
    <property type="entry name" value="TPR-like_helical_dom_sf"/>
</dbReference>
<name>A0A110B4A5_9SPHI</name>
<evidence type="ECO:0000256" key="2">
    <source>
        <dbReference type="ARBA" id="ARBA00022803"/>
    </source>
</evidence>
<evidence type="ECO:0000313" key="3">
    <source>
        <dbReference type="EMBL" id="BAU52977.1"/>
    </source>
</evidence>
<dbReference type="AlphaFoldDB" id="A0A110B4A5"/>
<dbReference type="Pfam" id="PF13181">
    <property type="entry name" value="TPR_8"/>
    <property type="match status" value="2"/>
</dbReference>
<evidence type="ECO:0000256" key="1">
    <source>
        <dbReference type="ARBA" id="ARBA00022737"/>
    </source>
</evidence>
<protein>
    <submittedName>
        <fullName evidence="3">Tetratricopeptide repeat protein</fullName>
    </submittedName>
</protein>